<dbReference type="PANTHER" id="PTHR34105">
    <property type="entry name" value="PROLINE-, GLUTAMIC ACID- AND LEUCINE-RICH PROTEIN 1"/>
    <property type="match status" value="1"/>
</dbReference>
<dbReference type="GO" id="GO:0005634">
    <property type="term" value="C:nucleus"/>
    <property type="evidence" value="ECO:0007669"/>
    <property type="project" value="UniProtKB-SubCell"/>
</dbReference>
<feature type="domain" description="Pre-rRNA-processing protein RIX1 N-terminal" evidence="7">
    <location>
        <begin position="27"/>
        <end position="189"/>
    </location>
</feature>
<dbReference type="GO" id="GO:0006364">
    <property type="term" value="P:rRNA processing"/>
    <property type="evidence" value="ECO:0007669"/>
    <property type="project" value="TreeGrafter"/>
</dbReference>
<feature type="compositionally biased region" description="Basic and acidic residues" evidence="6">
    <location>
        <begin position="555"/>
        <end position="566"/>
    </location>
</feature>
<comment type="function">
    <text evidence="1">Component of the RIX1 complex required for processing of ITS2 sequences from 35S pre-rRNA and the nucleoplasmic transit of the pre-60S ribosomal subunits. Regulates pre-60S association of the critical remodeling factor MDN1.</text>
</comment>
<evidence type="ECO:0000256" key="3">
    <source>
        <dbReference type="ARBA" id="ARBA00010511"/>
    </source>
</evidence>
<evidence type="ECO:0000256" key="4">
    <source>
        <dbReference type="ARBA" id="ARBA00021502"/>
    </source>
</evidence>
<sequence length="663" mass="73749">MSLRALLDTSLSPDEEDGIHVKGPVAIATLVSDHSILNDAEEALLNRFAVRVSALIQSKKQPSRWFGNLLVFAAAQSQCWKVIKSHGATWAPILLNRLKDKNSAIVQQSGIQALTALIQVTAGKPNLTRDITTPNLHQFVTMIVSPSNEDPDYWLECVRALNILLAYHPASLRSFQSRIYELIHRIYASWESRDKVVSDSLALEAAKCYASVYLASPKDNNSIEWERRFEKVLSEVTELFAMVVQPHVDEQVYMKSVPTPGAAPGPVPDDEVSIMRRLTWLVMVLRAFLSNPTPYRIEIPVGSFIKVIDAILSARFYSFKRSTDNNTRAQVTTFINDATTEIASLLLVAIPTLSQAMAQYFDMMMHHLKTYLSHGNPPKRLKLALLRVAAALFPLVSIVPKSYMDDVSIMVDTALDMVKVIRPKNAIVPDMISAPDAFVQKPDSHTQSVVDTLLVEVVKRAPELPHRTRAQIDRYFIVSGSANATISALYPGKLKYSIAPMAARLDASTLNSVFIHPRFPPLAEGVQNLPMQVRVSQEEEEDVRDDQEEQTNITVEEKVQETKEESILQPSRGLKHVQEAKPAPEPIADTEPSAPPQGRAVTVPEPDPAQKRPNPFQEEPPAQRLRSSEPMTDEPISPQESGEPMEDDSDEEIPIIAVDSDSE</sequence>
<dbReference type="InterPro" id="IPR016024">
    <property type="entry name" value="ARM-type_fold"/>
</dbReference>
<feature type="compositionally biased region" description="Acidic residues" evidence="6">
    <location>
        <begin position="538"/>
        <end position="549"/>
    </location>
</feature>
<reference evidence="8" key="1">
    <citation type="submission" date="2014-02" db="EMBL/GenBank/DDBJ databases">
        <authorList>
            <person name="Genoscope - CEA"/>
        </authorList>
    </citation>
    <scope>NUCLEOTIDE SEQUENCE</scope>
    <source>
        <strain evidence="8">LS3</strain>
    </source>
</reference>
<gene>
    <name evidence="8" type="ORF">GNLVRS02_ARAD1D38874g</name>
</gene>
<evidence type="ECO:0000256" key="6">
    <source>
        <dbReference type="SAM" id="MobiDB-lite"/>
    </source>
</evidence>
<evidence type="ECO:0000313" key="8">
    <source>
        <dbReference type="EMBL" id="CDP38626.1"/>
    </source>
</evidence>
<keyword evidence="5" id="KW-0539">Nucleus</keyword>
<dbReference type="InterPro" id="IPR012583">
    <property type="entry name" value="RIX1_N"/>
</dbReference>
<dbReference type="EMBL" id="HG937694">
    <property type="protein sequence ID" value="CDP38626.1"/>
    <property type="molecule type" value="Genomic_DNA"/>
</dbReference>
<evidence type="ECO:0000259" key="7">
    <source>
        <dbReference type="Pfam" id="PF08167"/>
    </source>
</evidence>
<comment type="subcellular location">
    <subcellularLocation>
        <location evidence="2">Nucleus</location>
    </subcellularLocation>
</comment>
<dbReference type="PANTHER" id="PTHR34105:SF1">
    <property type="entry name" value="PROLINE-, GLUTAMIC ACID- AND LEUCINE-RICH PROTEIN 1"/>
    <property type="match status" value="1"/>
</dbReference>
<feature type="region of interest" description="Disordered" evidence="6">
    <location>
        <begin position="534"/>
        <end position="663"/>
    </location>
</feature>
<dbReference type="PhylomeDB" id="A0A060THJ4"/>
<dbReference type="SUPFAM" id="SSF48371">
    <property type="entry name" value="ARM repeat"/>
    <property type="match status" value="1"/>
</dbReference>
<evidence type="ECO:0000256" key="2">
    <source>
        <dbReference type="ARBA" id="ARBA00004123"/>
    </source>
</evidence>
<feature type="compositionally biased region" description="Acidic residues" evidence="6">
    <location>
        <begin position="643"/>
        <end position="653"/>
    </location>
</feature>
<accession>A0A060THJ4</accession>
<comment type="similarity">
    <text evidence="3">Belongs to the RIX1/PELP1 family.</text>
</comment>
<evidence type="ECO:0000256" key="1">
    <source>
        <dbReference type="ARBA" id="ARBA00003770"/>
    </source>
</evidence>
<proteinExistence type="inferred from homology"/>
<protein>
    <recommendedName>
        <fullName evidence="4">Pre-rRNA-processing protein RIX1</fullName>
    </recommendedName>
</protein>
<dbReference type="AlphaFoldDB" id="A0A060THJ4"/>
<evidence type="ECO:0000256" key="5">
    <source>
        <dbReference type="ARBA" id="ARBA00023242"/>
    </source>
</evidence>
<reference evidence="8" key="2">
    <citation type="submission" date="2014-06" db="EMBL/GenBank/DDBJ databases">
        <title>The complete genome of Blastobotrys (Arxula) adeninivorans LS3 - a yeast of biotechnological interest.</title>
        <authorList>
            <person name="Kunze G."/>
            <person name="Gaillardin C."/>
            <person name="Czernicka M."/>
            <person name="Durrens P."/>
            <person name="Martin T."/>
            <person name="Boer E."/>
            <person name="Gabaldon T."/>
            <person name="Cruz J."/>
            <person name="Talla E."/>
            <person name="Marck C."/>
            <person name="Goffeau A."/>
            <person name="Barbe V."/>
            <person name="Baret P."/>
            <person name="Baronian K."/>
            <person name="Beier S."/>
            <person name="Bleykasten C."/>
            <person name="Bode R."/>
            <person name="Casaregola S."/>
            <person name="Despons L."/>
            <person name="Fairhead C."/>
            <person name="Giersberg M."/>
            <person name="Gierski P."/>
            <person name="Hahnel U."/>
            <person name="Hartmann A."/>
            <person name="Jankowska D."/>
            <person name="Jubin C."/>
            <person name="Jung P."/>
            <person name="Lafontaine I."/>
            <person name="Leh-Louis V."/>
            <person name="Lemaire M."/>
            <person name="Marcet-Houben M."/>
            <person name="Mascher M."/>
            <person name="Morel G."/>
            <person name="Richard G.-F."/>
            <person name="Riechen J."/>
            <person name="Sacerdot C."/>
            <person name="Sarkar A."/>
            <person name="Savel G."/>
            <person name="Schacherer J."/>
            <person name="Sherman D."/>
            <person name="Straub M.-L."/>
            <person name="Stein N."/>
            <person name="Thierry A."/>
            <person name="Trautwein-Schult A."/>
            <person name="Westhof E."/>
            <person name="Worch S."/>
            <person name="Dujon B."/>
            <person name="Souciet J.-L."/>
            <person name="Wincker P."/>
            <person name="Scholz U."/>
            <person name="Neuveglise N."/>
        </authorList>
    </citation>
    <scope>NUCLEOTIDE SEQUENCE</scope>
    <source>
        <strain evidence="8">LS3</strain>
    </source>
</reference>
<dbReference type="Pfam" id="PF08167">
    <property type="entry name" value="RIX1"/>
    <property type="match status" value="1"/>
</dbReference>
<name>A0A060THJ4_BLAAD</name>
<organism evidence="8">
    <name type="scientific">Blastobotrys adeninivorans</name>
    <name type="common">Yeast</name>
    <name type="synonym">Arxula adeninivorans</name>
    <dbReference type="NCBI Taxonomy" id="409370"/>
    <lineage>
        <taxon>Eukaryota</taxon>
        <taxon>Fungi</taxon>
        <taxon>Dikarya</taxon>
        <taxon>Ascomycota</taxon>
        <taxon>Saccharomycotina</taxon>
        <taxon>Dipodascomycetes</taxon>
        <taxon>Dipodascales</taxon>
        <taxon>Trichomonascaceae</taxon>
        <taxon>Blastobotrys</taxon>
    </lineage>
</organism>